<keyword evidence="7" id="KW-0472">Membrane</keyword>
<reference evidence="9 10" key="1">
    <citation type="journal article" date="2019" name="Sci. Rep.">
        <title>Comparative genomics of chytrid fungi reveal insights into the obligate biotrophic and pathogenic lifestyle of Synchytrium endobioticum.</title>
        <authorList>
            <person name="van de Vossenberg B.T.L.H."/>
            <person name="Warris S."/>
            <person name="Nguyen H.D.T."/>
            <person name="van Gent-Pelzer M.P.E."/>
            <person name="Joly D.L."/>
            <person name="van de Geest H.C."/>
            <person name="Bonants P.J.M."/>
            <person name="Smith D.S."/>
            <person name="Levesque C.A."/>
            <person name="van der Lee T.A.J."/>
        </authorList>
    </citation>
    <scope>NUCLEOTIDE SEQUENCE [LARGE SCALE GENOMIC DNA]</scope>
    <source>
        <strain evidence="9 10">JEL517</strain>
    </source>
</reference>
<dbReference type="InterPro" id="IPR001915">
    <property type="entry name" value="Peptidase_M48"/>
</dbReference>
<dbReference type="GO" id="GO:0034982">
    <property type="term" value="P:mitochondrial protein processing"/>
    <property type="evidence" value="ECO:0007669"/>
    <property type="project" value="TreeGrafter"/>
</dbReference>
<evidence type="ECO:0000313" key="9">
    <source>
        <dbReference type="EMBL" id="TPX36581.1"/>
    </source>
</evidence>
<dbReference type="OrthoDB" id="7464992at2759"/>
<dbReference type="GO" id="GO:0004222">
    <property type="term" value="F:metalloendopeptidase activity"/>
    <property type="evidence" value="ECO:0007669"/>
    <property type="project" value="InterPro"/>
</dbReference>
<evidence type="ECO:0000256" key="5">
    <source>
        <dbReference type="ARBA" id="ARBA00023049"/>
    </source>
</evidence>
<organism evidence="9 10">
    <name type="scientific">Synchytrium microbalum</name>
    <dbReference type="NCBI Taxonomy" id="1806994"/>
    <lineage>
        <taxon>Eukaryota</taxon>
        <taxon>Fungi</taxon>
        <taxon>Fungi incertae sedis</taxon>
        <taxon>Chytridiomycota</taxon>
        <taxon>Chytridiomycota incertae sedis</taxon>
        <taxon>Chytridiomycetes</taxon>
        <taxon>Synchytriales</taxon>
        <taxon>Synchytriaceae</taxon>
        <taxon>Synchytrium</taxon>
    </lineage>
</organism>
<gene>
    <name evidence="9" type="ORF">SmJEL517_g01258</name>
</gene>
<keyword evidence="7" id="KW-1133">Transmembrane helix</keyword>
<keyword evidence="10" id="KW-1185">Reference proteome</keyword>
<dbReference type="STRING" id="1806994.A0A507CAU6"/>
<dbReference type="CDD" id="cd07331">
    <property type="entry name" value="M48C_Oma1_like"/>
    <property type="match status" value="1"/>
</dbReference>
<dbReference type="GO" id="GO:0046872">
    <property type="term" value="F:metal ion binding"/>
    <property type="evidence" value="ECO:0007669"/>
    <property type="project" value="UniProtKB-KW"/>
</dbReference>
<dbReference type="Proteomes" id="UP000319731">
    <property type="component" value="Unassembled WGS sequence"/>
</dbReference>
<dbReference type="EMBL" id="QEAO01000004">
    <property type="protein sequence ID" value="TPX36581.1"/>
    <property type="molecule type" value="Genomic_DNA"/>
</dbReference>
<keyword evidence="2" id="KW-0479">Metal-binding</keyword>
<dbReference type="PANTHER" id="PTHR22726">
    <property type="entry name" value="METALLOENDOPEPTIDASE OMA1"/>
    <property type="match status" value="1"/>
</dbReference>
<keyword evidence="4 6" id="KW-0862">Zinc</keyword>
<dbReference type="Pfam" id="PF01435">
    <property type="entry name" value="Peptidase_M48"/>
    <property type="match status" value="1"/>
</dbReference>
<name>A0A507CAU6_9FUNG</name>
<feature type="transmembrane region" description="Helical" evidence="7">
    <location>
        <begin position="36"/>
        <end position="58"/>
    </location>
</feature>
<evidence type="ECO:0000313" key="10">
    <source>
        <dbReference type="Proteomes" id="UP000319731"/>
    </source>
</evidence>
<dbReference type="GeneID" id="42002483"/>
<comment type="similarity">
    <text evidence="6">Belongs to the peptidase M48 family.</text>
</comment>
<evidence type="ECO:0000256" key="6">
    <source>
        <dbReference type="RuleBase" id="RU003983"/>
    </source>
</evidence>
<evidence type="ECO:0000259" key="8">
    <source>
        <dbReference type="Pfam" id="PF01435"/>
    </source>
</evidence>
<protein>
    <recommendedName>
        <fullName evidence="8">Peptidase M48 domain-containing protein</fullName>
    </recommendedName>
</protein>
<dbReference type="GO" id="GO:0006515">
    <property type="term" value="P:protein quality control for misfolded or incompletely synthesized proteins"/>
    <property type="evidence" value="ECO:0007669"/>
    <property type="project" value="TreeGrafter"/>
</dbReference>
<comment type="caution">
    <text evidence="9">The sequence shown here is derived from an EMBL/GenBank/DDBJ whole genome shotgun (WGS) entry which is preliminary data.</text>
</comment>
<dbReference type="InterPro" id="IPR051156">
    <property type="entry name" value="Mito/Outer_Membr_Metalloprot"/>
</dbReference>
<comment type="cofactor">
    <cofactor evidence="6">
        <name>Zn(2+)</name>
        <dbReference type="ChEBI" id="CHEBI:29105"/>
    </cofactor>
    <text evidence="6">Binds 1 zinc ion per subunit.</text>
</comment>
<feature type="domain" description="Peptidase M48" evidence="8">
    <location>
        <begin position="4"/>
        <end position="128"/>
    </location>
</feature>
<evidence type="ECO:0000256" key="2">
    <source>
        <dbReference type="ARBA" id="ARBA00022723"/>
    </source>
</evidence>
<dbReference type="GO" id="GO:0005743">
    <property type="term" value="C:mitochondrial inner membrane"/>
    <property type="evidence" value="ECO:0007669"/>
    <property type="project" value="TreeGrafter"/>
</dbReference>
<dbReference type="AlphaFoldDB" id="A0A507CAU6"/>
<evidence type="ECO:0000256" key="1">
    <source>
        <dbReference type="ARBA" id="ARBA00022670"/>
    </source>
</evidence>
<dbReference type="PANTHER" id="PTHR22726:SF1">
    <property type="entry name" value="METALLOENDOPEPTIDASE OMA1, MITOCHONDRIAL"/>
    <property type="match status" value="1"/>
</dbReference>
<sequence length="161" mass="17654">MPVCQDEPGLAAVLGHEIGHQVARHSAEKLSWTVTFTLPFVLIMDIVFGMGTFSQALLQVGFLLPFSRNIESEADFIGLQLMAQACYDPAAAIGIWERMKKVGGGGLSIAYLSTHPSNDSRITAIKAWLPDAERVLENSDCHQTTSLFNLFARKTQESASW</sequence>
<dbReference type="RefSeq" id="XP_031026795.1">
    <property type="nucleotide sequence ID" value="XM_031167186.1"/>
</dbReference>
<keyword evidence="1 6" id="KW-0645">Protease</keyword>
<evidence type="ECO:0000256" key="3">
    <source>
        <dbReference type="ARBA" id="ARBA00022801"/>
    </source>
</evidence>
<evidence type="ECO:0000256" key="7">
    <source>
        <dbReference type="SAM" id="Phobius"/>
    </source>
</evidence>
<keyword evidence="3 6" id="KW-0378">Hydrolase</keyword>
<keyword evidence="5 6" id="KW-0482">Metalloprotease</keyword>
<accession>A0A507CAU6</accession>
<keyword evidence="7" id="KW-0812">Transmembrane</keyword>
<proteinExistence type="inferred from homology"/>
<evidence type="ECO:0000256" key="4">
    <source>
        <dbReference type="ARBA" id="ARBA00022833"/>
    </source>
</evidence>